<dbReference type="SUPFAM" id="SSF50494">
    <property type="entry name" value="Trypsin-like serine proteases"/>
    <property type="match status" value="1"/>
</dbReference>
<dbReference type="GO" id="GO:0006508">
    <property type="term" value="P:proteolysis"/>
    <property type="evidence" value="ECO:0007669"/>
    <property type="project" value="UniProtKB-KW"/>
</dbReference>
<dbReference type="PANTHER" id="PTHR24252">
    <property type="entry name" value="ACROSIN-RELATED"/>
    <property type="match status" value="1"/>
</dbReference>
<dbReference type="PROSITE" id="PS00135">
    <property type="entry name" value="TRYPSIN_SER"/>
    <property type="match status" value="1"/>
</dbReference>
<dbReference type="OrthoDB" id="6362497at2759"/>
<dbReference type="InterPro" id="IPR033116">
    <property type="entry name" value="TRYPSIN_SER"/>
</dbReference>
<dbReference type="GO" id="GO:0004252">
    <property type="term" value="F:serine-type endopeptidase activity"/>
    <property type="evidence" value="ECO:0007669"/>
    <property type="project" value="InterPro"/>
</dbReference>
<evidence type="ECO:0000256" key="6">
    <source>
        <dbReference type="ARBA" id="ARBA00022825"/>
    </source>
</evidence>
<dbReference type="InterPro" id="IPR018114">
    <property type="entry name" value="TRYPSIN_HIS"/>
</dbReference>
<keyword evidence="6 10" id="KW-0720">Serine protease</keyword>
<keyword evidence="4 10" id="KW-0378">Hydrolase</keyword>
<keyword evidence="2 10" id="KW-0645">Protease</keyword>
<evidence type="ECO:0000256" key="2">
    <source>
        <dbReference type="ARBA" id="ARBA00022670"/>
    </source>
</evidence>
<keyword evidence="3" id="KW-0732">Signal</keyword>
<proteinExistence type="predicted"/>
<dbReference type="FunFam" id="2.40.10.10:FF:000120">
    <property type="entry name" value="Putative serine protease"/>
    <property type="match status" value="1"/>
</dbReference>
<dbReference type="AlphaFoldDB" id="A0A162DGG0"/>
<dbReference type="PROSITE" id="PS00134">
    <property type="entry name" value="TRYPSIN_HIS"/>
    <property type="match status" value="1"/>
</dbReference>
<evidence type="ECO:0000256" key="7">
    <source>
        <dbReference type="ARBA" id="ARBA00023157"/>
    </source>
</evidence>
<keyword evidence="13" id="KW-1185">Reference proteome</keyword>
<dbReference type="Gene3D" id="2.40.10.10">
    <property type="entry name" value="Trypsin-like serine proteases"/>
    <property type="match status" value="1"/>
</dbReference>
<dbReference type="EC" id="3.4.21.84" evidence="9"/>
<gene>
    <name evidence="12" type="ORF">APZ42_024221</name>
</gene>
<dbReference type="PANTHER" id="PTHR24252:SF7">
    <property type="entry name" value="HYALIN"/>
    <property type="match status" value="1"/>
</dbReference>
<evidence type="ECO:0000256" key="8">
    <source>
        <dbReference type="ARBA" id="ARBA00052079"/>
    </source>
</evidence>
<evidence type="ECO:0000259" key="11">
    <source>
        <dbReference type="PROSITE" id="PS50240"/>
    </source>
</evidence>
<dbReference type="SMART" id="SM00020">
    <property type="entry name" value="Tryp_SPc"/>
    <property type="match status" value="1"/>
</dbReference>
<dbReference type="InterPro" id="IPR043504">
    <property type="entry name" value="Peptidase_S1_PA_chymotrypsin"/>
</dbReference>
<dbReference type="Proteomes" id="UP000076858">
    <property type="component" value="Unassembled WGS sequence"/>
</dbReference>
<name>A0A162DGG0_9CRUS</name>
<protein>
    <recommendedName>
        <fullName evidence="9">limulus clotting factor C</fullName>
        <ecNumber evidence="9">3.4.21.84</ecNumber>
    </recommendedName>
</protein>
<dbReference type="PROSITE" id="PS50240">
    <property type="entry name" value="TRYPSIN_DOM"/>
    <property type="match status" value="1"/>
</dbReference>
<keyword evidence="1" id="KW-0768">Sushi</keyword>
<dbReference type="PRINTS" id="PR00722">
    <property type="entry name" value="CHYMOTRYPSIN"/>
</dbReference>
<dbReference type="GO" id="GO:0042381">
    <property type="term" value="P:hemolymph coagulation"/>
    <property type="evidence" value="ECO:0007669"/>
    <property type="project" value="UniProtKB-KW"/>
</dbReference>
<evidence type="ECO:0000256" key="3">
    <source>
        <dbReference type="ARBA" id="ARBA00022729"/>
    </source>
</evidence>
<comment type="catalytic activity">
    <reaction evidence="8">
        <text>Selective cleavage of 103-Arg-|-Ser-104 and 124-Ile-|-Ile-125 bonds in Limulus clotting factor B to form activated factor B. Cleavage of -Pro-Arg-|-Xaa- bonds in synthetic substrates.</text>
        <dbReference type="EC" id="3.4.21.84"/>
    </reaction>
</comment>
<evidence type="ECO:0000256" key="5">
    <source>
        <dbReference type="ARBA" id="ARBA00022820"/>
    </source>
</evidence>
<evidence type="ECO:0000256" key="1">
    <source>
        <dbReference type="ARBA" id="ARBA00022659"/>
    </source>
</evidence>
<sequence>MVSLATGDEESGNLASFCGGALITPTKILTAAHCITEEKTETLITHDLHVRFGMHTISKTSSDAQEKRNVVEMKIHEQYDGKLENDIAILTLESPVEYTDTIQPICLSPTCLVTDGMETIGMGWGHTKYEGKASEYLRHAVIPVVSNEECQAIYGKKDNIIDTMLCAYGGEQDTCQGDSGGPLVADYGESMSECRFVQVGVVSYGQECGQTKYPGIYSRVNSYLDWIAENM</sequence>
<keyword evidence="7" id="KW-1015">Disulfide bond</keyword>
<comment type="caution">
    <text evidence="12">The sequence shown here is derived from an EMBL/GenBank/DDBJ whole genome shotgun (WGS) entry which is preliminary data.</text>
</comment>
<reference evidence="12 13" key="1">
    <citation type="submission" date="2016-03" db="EMBL/GenBank/DDBJ databases">
        <title>EvidentialGene: Evidence-directed Construction of Genes on Genomes.</title>
        <authorList>
            <person name="Gilbert D.G."/>
            <person name="Choi J.-H."/>
            <person name="Mockaitis K."/>
            <person name="Colbourne J."/>
            <person name="Pfrender M."/>
        </authorList>
    </citation>
    <scope>NUCLEOTIDE SEQUENCE [LARGE SCALE GENOMIC DNA]</scope>
    <source>
        <strain evidence="12 13">Xinb3</strain>
        <tissue evidence="12">Complete organism</tissue>
    </source>
</reference>
<dbReference type="Pfam" id="PF00089">
    <property type="entry name" value="Trypsin"/>
    <property type="match status" value="1"/>
</dbReference>
<evidence type="ECO:0000256" key="9">
    <source>
        <dbReference type="ARBA" id="ARBA00066707"/>
    </source>
</evidence>
<feature type="domain" description="Peptidase S1" evidence="11">
    <location>
        <begin position="1"/>
        <end position="231"/>
    </location>
</feature>
<keyword evidence="5" id="KW-0353">Hemolymph clotting</keyword>
<evidence type="ECO:0000313" key="12">
    <source>
        <dbReference type="EMBL" id="KZS11434.1"/>
    </source>
</evidence>
<evidence type="ECO:0000313" key="13">
    <source>
        <dbReference type="Proteomes" id="UP000076858"/>
    </source>
</evidence>
<accession>A0A162DGG0</accession>
<dbReference type="InterPro" id="IPR009003">
    <property type="entry name" value="Peptidase_S1_PA"/>
</dbReference>
<dbReference type="EMBL" id="LRGB01001581">
    <property type="protein sequence ID" value="KZS11434.1"/>
    <property type="molecule type" value="Genomic_DNA"/>
</dbReference>
<dbReference type="InterPro" id="IPR001254">
    <property type="entry name" value="Trypsin_dom"/>
</dbReference>
<evidence type="ECO:0000256" key="10">
    <source>
        <dbReference type="RuleBase" id="RU363034"/>
    </source>
</evidence>
<dbReference type="CDD" id="cd00190">
    <property type="entry name" value="Tryp_SPc"/>
    <property type="match status" value="1"/>
</dbReference>
<dbReference type="InterPro" id="IPR001314">
    <property type="entry name" value="Peptidase_S1A"/>
</dbReference>
<organism evidence="12 13">
    <name type="scientific">Daphnia magna</name>
    <dbReference type="NCBI Taxonomy" id="35525"/>
    <lineage>
        <taxon>Eukaryota</taxon>
        <taxon>Metazoa</taxon>
        <taxon>Ecdysozoa</taxon>
        <taxon>Arthropoda</taxon>
        <taxon>Crustacea</taxon>
        <taxon>Branchiopoda</taxon>
        <taxon>Diplostraca</taxon>
        <taxon>Cladocera</taxon>
        <taxon>Anomopoda</taxon>
        <taxon>Daphniidae</taxon>
        <taxon>Daphnia</taxon>
    </lineage>
</organism>
<evidence type="ECO:0000256" key="4">
    <source>
        <dbReference type="ARBA" id="ARBA00022801"/>
    </source>
</evidence>
<dbReference type="STRING" id="35525.A0A162DGG0"/>